<dbReference type="EMBL" id="LNZB01000051">
    <property type="protein sequence ID" value="KTD76595.1"/>
    <property type="molecule type" value="Genomic_DNA"/>
</dbReference>
<keyword evidence="2" id="KW-1185">Reference proteome</keyword>
<name>A0A0W1A6H2_9GAMM</name>
<sequence>MITDRHPFLAMANDIDDICKPCVNLEYIYFHTVKHLSGWGRPQNIRAQVQIEHEKGIMTNRSPIENDIDLISSLPKMPC</sequence>
<proteinExistence type="predicted"/>
<dbReference type="Proteomes" id="UP000054729">
    <property type="component" value="Unassembled WGS sequence"/>
</dbReference>
<reference evidence="1 2" key="1">
    <citation type="submission" date="2015-11" db="EMBL/GenBank/DDBJ databases">
        <title>Genomic analysis of 38 Legionella species identifies large and diverse effector repertoires.</title>
        <authorList>
            <person name="Burstein D."/>
            <person name="Amaro F."/>
            <person name="Zusman T."/>
            <person name="Lifshitz Z."/>
            <person name="Cohen O."/>
            <person name="Gilbert J.A."/>
            <person name="Pupko T."/>
            <person name="Shuman H.A."/>
            <person name="Segal G."/>
        </authorList>
    </citation>
    <scope>NUCLEOTIDE SEQUENCE [LARGE SCALE GENOMIC DNA]</scope>
    <source>
        <strain evidence="1 2">ATCC 51914</strain>
    </source>
</reference>
<evidence type="ECO:0000313" key="1">
    <source>
        <dbReference type="EMBL" id="KTD76595.1"/>
    </source>
</evidence>
<dbReference type="AlphaFoldDB" id="A0A0W1A6H2"/>
<dbReference type="RefSeq" id="WP_058480940.1">
    <property type="nucleotide sequence ID" value="NZ_CAAAIQ010000001.1"/>
</dbReference>
<comment type="caution">
    <text evidence="1">The sequence shown here is derived from an EMBL/GenBank/DDBJ whole genome shotgun (WGS) entry which is preliminary data.</text>
</comment>
<accession>A0A0W1A6H2</accession>
<gene>
    <name evidence="1" type="ORF">Lwal_2317</name>
</gene>
<evidence type="ECO:0000313" key="2">
    <source>
        <dbReference type="Proteomes" id="UP000054729"/>
    </source>
</evidence>
<dbReference type="STRING" id="66969.Lwal_2317"/>
<protein>
    <submittedName>
        <fullName evidence="1">Uncharacterized protein</fullName>
    </submittedName>
</protein>
<organism evidence="1 2">
    <name type="scientific">Legionella waltersii</name>
    <dbReference type="NCBI Taxonomy" id="66969"/>
    <lineage>
        <taxon>Bacteria</taxon>
        <taxon>Pseudomonadati</taxon>
        <taxon>Pseudomonadota</taxon>
        <taxon>Gammaproteobacteria</taxon>
        <taxon>Legionellales</taxon>
        <taxon>Legionellaceae</taxon>
        <taxon>Legionella</taxon>
    </lineage>
</organism>